<feature type="domain" description="Helicase ATP-binding" evidence="4">
    <location>
        <begin position="89"/>
        <end position="290"/>
    </location>
</feature>
<evidence type="ECO:0000259" key="4">
    <source>
        <dbReference type="PROSITE" id="PS51192"/>
    </source>
</evidence>
<dbReference type="InterPro" id="IPR018973">
    <property type="entry name" value="MZB"/>
</dbReference>
<keyword evidence="2" id="KW-0067">ATP-binding</keyword>
<dbReference type="SMART" id="SM00487">
    <property type="entry name" value="DEXDc"/>
    <property type="match status" value="1"/>
</dbReference>
<protein>
    <submittedName>
        <fullName evidence="6">Putative ATP-dependent helicase Lhr</fullName>
    </submittedName>
</protein>
<dbReference type="OrthoDB" id="9815222at2"/>
<sequence>MNPVLLARHVQDSLRELVHTTLNSTSPAFEGMVDRFIAEPGNFLKGPWISVDMPFRQIDGAADGTWVQPFPEVPLRFAPYQHQTDAFARLSGEAMRSTLVATGTGSGKTESYLWPILDHCRRNKGKPGIKAILIYPMNALATDQARRIAAAITDIGSLDGVRAGIYADAEPQNPAHEVTADSVITHRETMRKNPPDILLTNYKMLDYLLLRGRDKPLWAQNDPETLRFLVVDEMHTFDGAQGADLALLLRRLKYRLKTPKEHLICVGSSATLGSGEDAKTELRHYAETIFGETFDEGAVVTETRKTPNEVFDDPEYFELPDPTDIHSALREAEELDQAGAARRLATCIFPDRTDSDLTFIEEEDPSDPAWRISLGEQLKDHVLCQRTLKIIAEHKGPASLAVIAAGLAQVKIIRDWAEADHRALAELVVALVAWARSGSAESLRPLFNVRLQLWIREMSRMVTNLPRLEAGGVRSEMDLFHALDLDRQSLREKLPVVNCNRCGATAHVGRLNPSSATCWAPLEQLYEEFFDENGGERIRLFYHESIDRMVPATSGGGKIVKGVLDSDSIAFTPCDHDNLETGPATPVWMYDPSDTNGRIDRSCPACGQARGLLLFGMRAARLTTGITGTLYTSAQNEEFPDAKPRFLVFSDSVQDAAHRAAVAETRNALSVYQKSLYTALRATQTGGMTFKEVIETVPSDLLDTLGGDAFTALFIPKEQTWRRLYQDLIRDGISITDPIFLDHMKQRLGWEYFVDLSYRAHFSHTLEVNGIAVADISADLLRASAERLASELRNELPGAPDLDPDLLAGFLSGVVQRMRRQGSAAHPYLVSAIATASGRYGLNWFAAQQQVGVRRTGALPAPDSRRGLAPIPVTLHNPPIGFERITKAHVSSWYRDWLFRTLGQADIRYGTDPDTIYPIVMRRLEADGLVRRVDGPDGSRHAWLIEPERVTVTTDTIGLVCSRCSRRETAPMENSGIAIGSSCTRIGCDGHLEKIVPPSRPALRRSLLSDRNHRVVAREHTGILETNERLSIESGFIKGETKWAPNLISATPTLEMGIDIGDLSTLLLGSVPPEEANYVQRMGRSGRRDGNALNMVLANSRAHDLQFWEDPTPMLAGQVRPPGVFLAAEEVLLRQVTAFTLDAYVSSSTETGDYGKVRDVLKRRAAGALTGFPIEWLEMIKDRGDELATEFLSGLPQEVQARTDLATRVRSYLTSTDSKSIGWRIGAAFDAAAEERSRLVEKREEATRELKRLRARRIELTEEEFERREGEIARDRAEVNRLIRNGIDEVAVIKFLTDKGVLPNYAFPEEGVKLTSILSRRNDTGRTNAAGGEDGLIHVEYSRPASSALSEFAPGQFFYANGRQVEIERIELGKEDLTPWTFCPACSYVASRVEGTDTTSCPSCGTDMWSDTGSHHDVVQLKSVISVDSEEKAAIRDGDQRDQRQFDRVLMPFHGPEDIVSSWFTSRESGAPFGFEFLPSCTFRDFNFGSKSAMPGPKIAGENRPAQPFKICRHCGTLQKPPRGEDDRGTHPPTCKVMREPDLARERWETGVFLMRKFDTEAIRIVIPVVGEADDDDLKSFVAAINLGMRRHFAGKVDHLRSTIFAARLDGMTTVRSLYLYDSVPGGSGYLRQIGQHPDTMRKVISRAVEALRDCPCNQEPDRNGCFRCVKPYRLQFGPGEPDRDRARQMMETILEKWDSLSRTETGIDESIRGALVESALERRLLQVLAREYGEDALTPQVLSGGRRGFVLRAGTKASPHLWTIEPQVQIDARFKGLPRKRIDFLLTPIGRSGAIPVVLEMDGIEYHAETVAQDLLDRMLMIRSGLVRVWTLSWRDLDPDDRAYLNPLAEPALSPAKIGPLGRVLAAPAFAANADCVRGLQAEGSLQALRHILDGESEGDVATRSILIRAFVAMGRPLDQLPRQASVSDEGREFLLTPGLAEHVGAGPVDLYMACTKLSPAEWAGSDEDIRLLLRAELPTPGEDPAAKALYTEAWRGLWRLVNVLQGVRGLHVELNGLDTLSPPDMTSGGGPTDADSAAWTEARALCDEVFHPLIDALVAAELPGPDHIGDDVVADGRVVGTMEFGWSETWVGVIEQACQGSDWKLVPFDPDADQIGETVTRILQAIQETKS</sequence>
<dbReference type="InterPro" id="IPR011545">
    <property type="entry name" value="DEAD/DEAH_box_helicase_dom"/>
</dbReference>
<evidence type="ECO:0000256" key="3">
    <source>
        <dbReference type="SAM" id="Coils"/>
    </source>
</evidence>
<dbReference type="PANTHER" id="PTHR47957:SF3">
    <property type="entry name" value="ATP-DEPENDENT HELICASE HRQ1"/>
    <property type="match status" value="1"/>
</dbReference>
<dbReference type="SMART" id="SM00490">
    <property type="entry name" value="HELICc"/>
    <property type="match status" value="1"/>
</dbReference>
<evidence type="ECO:0000256" key="1">
    <source>
        <dbReference type="ARBA" id="ARBA00022741"/>
    </source>
</evidence>
<evidence type="ECO:0000313" key="6">
    <source>
        <dbReference type="EMBL" id="SMX51030.1"/>
    </source>
</evidence>
<keyword evidence="6" id="KW-0347">Helicase</keyword>
<proteinExistence type="predicted"/>
<dbReference type="GO" id="GO:0006289">
    <property type="term" value="P:nucleotide-excision repair"/>
    <property type="evidence" value="ECO:0007669"/>
    <property type="project" value="TreeGrafter"/>
</dbReference>
<keyword evidence="6" id="KW-0378">Hydrolase</keyword>
<dbReference type="PROSITE" id="PS51194">
    <property type="entry name" value="HELICASE_CTER"/>
    <property type="match status" value="1"/>
</dbReference>
<dbReference type="InterPro" id="IPR001650">
    <property type="entry name" value="Helicase_C-like"/>
</dbReference>
<dbReference type="EMBL" id="FXYE01000003">
    <property type="protein sequence ID" value="SMX51030.1"/>
    <property type="molecule type" value="Genomic_DNA"/>
</dbReference>
<keyword evidence="3" id="KW-0175">Coiled coil</keyword>
<dbReference type="SUPFAM" id="SSF52540">
    <property type="entry name" value="P-loop containing nucleoside triphosphate hydrolases"/>
    <property type="match status" value="2"/>
</dbReference>
<name>A0A238L869_9RHOB</name>
<evidence type="ECO:0000313" key="7">
    <source>
        <dbReference type="Proteomes" id="UP000202922"/>
    </source>
</evidence>
<dbReference type="InterPro" id="IPR027417">
    <property type="entry name" value="P-loop_NTPase"/>
</dbReference>
<organism evidence="6 7">
    <name type="scientific">Actibacterium lipolyticum</name>
    <dbReference type="NCBI Taxonomy" id="1524263"/>
    <lineage>
        <taxon>Bacteria</taxon>
        <taxon>Pseudomonadati</taxon>
        <taxon>Pseudomonadota</taxon>
        <taxon>Alphaproteobacteria</taxon>
        <taxon>Rhodobacterales</taxon>
        <taxon>Roseobacteraceae</taxon>
        <taxon>Actibacterium</taxon>
    </lineage>
</organism>
<evidence type="ECO:0000259" key="5">
    <source>
        <dbReference type="PROSITE" id="PS51194"/>
    </source>
</evidence>
<dbReference type="Gene3D" id="3.40.50.300">
    <property type="entry name" value="P-loop containing nucleotide triphosphate hydrolases"/>
    <property type="match status" value="2"/>
</dbReference>
<dbReference type="GO" id="GO:0036297">
    <property type="term" value="P:interstrand cross-link repair"/>
    <property type="evidence" value="ECO:0007669"/>
    <property type="project" value="TreeGrafter"/>
</dbReference>
<gene>
    <name evidence="6" type="ORF">COL8621_03560</name>
</gene>
<evidence type="ECO:0000256" key="2">
    <source>
        <dbReference type="ARBA" id="ARBA00022840"/>
    </source>
</evidence>
<dbReference type="Pfam" id="PF09369">
    <property type="entry name" value="MZB"/>
    <property type="match status" value="1"/>
</dbReference>
<dbReference type="Pfam" id="PF00270">
    <property type="entry name" value="DEAD"/>
    <property type="match status" value="1"/>
</dbReference>
<feature type="coiled-coil region" evidence="3">
    <location>
        <begin position="1229"/>
        <end position="1263"/>
    </location>
</feature>
<dbReference type="InterPro" id="IPR014001">
    <property type="entry name" value="Helicase_ATP-bd"/>
</dbReference>
<dbReference type="GO" id="GO:0005524">
    <property type="term" value="F:ATP binding"/>
    <property type="evidence" value="ECO:0007669"/>
    <property type="project" value="UniProtKB-KW"/>
</dbReference>
<accession>A0A238L869</accession>
<keyword evidence="1" id="KW-0547">Nucleotide-binding</keyword>
<feature type="domain" description="Helicase C-terminal" evidence="5">
    <location>
        <begin position="956"/>
        <end position="1132"/>
    </location>
</feature>
<dbReference type="GO" id="GO:0003676">
    <property type="term" value="F:nucleic acid binding"/>
    <property type="evidence" value="ECO:0007669"/>
    <property type="project" value="InterPro"/>
</dbReference>
<dbReference type="GO" id="GO:0043138">
    <property type="term" value="F:3'-5' DNA helicase activity"/>
    <property type="evidence" value="ECO:0007669"/>
    <property type="project" value="TreeGrafter"/>
</dbReference>
<dbReference type="PROSITE" id="PS51192">
    <property type="entry name" value="HELICASE_ATP_BIND_1"/>
    <property type="match status" value="1"/>
</dbReference>
<keyword evidence="7" id="KW-1185">Reference proteome</keyword>
<dbReference type="PANTHER" id="PTHR47957">
    <property type="entry name" value="ATP-DEPENDENT HELICASE HRQ1"/>
    <property type="match status" value="1"/>
</dbReference>
<dbReference type="Proteomes" id="UP000202922">
    <property type="component" value="Unassembled WGS sequence"/>
</dbReference>
<dbReference type="RefSeq" id="WP_093968730.1">
    <property type="nucleotide sequence ID" value="NZ_FXYE01000003.1"/>
</dbReference>
<reference evidence="7" key="1">
    <citation type="submission" date="2017-05" db="EMBL/GenBank/DDBJ databases">
        <authorList>
            <person name="Rodrigo-Torres L."/>
            <person name="Arahal R. D."/>
            <person name="Lucena T."/>
        </authorList>
    </citation>
    <scope>NUCLEOTIDE SEQUENCE [LARGE SCALE GENOMIC DNA]</scope>
    <source>
        <strain evidence="7">CECT 8621</strain>
    </source>
</reference>
<dbReference type="Pfam" id="PF00271">
    <property type="entry name" value="Helicase_C"/>
    <property type="match status" value="1"/>
</dbReference>